<dbReference type="InterPro" id="IPR027417">
    <property type="entry name" value="P-loop_NTPase"/>
</dbReference>
<evidence type="ECO:0000256" key="3">
    <source>
        <dbReference type="ARBA" id="ARBA00022741"/>
    </source>
</evidence>
<keyword evidence="4 7" id="KW-0067">ATP-binding</keyword>
<comment type="function">
    <text evidence="7">Catalyzes the ATP-dependent amidation of the two carboxylate groups at positions a and c of cobyrinate, using either L-glutamine or ammonia as the nitrogen source.</text>
</comment>
<dbReference type="PANTHER" id="PTHR43873">
    <property type="entry name" value="COBYRINATE A,C-DIAMIDE SYNTHASE"/>
    <property type="match status" value="1"/>
</dbReference>
<dbReference type="UniPathway" id="UPA00148">
    <property type="reaction ID" value="UER00231"/>
</dbReference>
<feature type="domain" description="CobB/CobQ-like glutamine amidotransferase" evidence="9">
    <location>
        <begin position="249"/>
        <end position="440"/>
    </location>
</feature>
<feature type="active site" description="Nucleophile" evidence="7">
    <location>
        <position position="331"/>
    </location>
</feature>
<dbReference type="InterPro" id="IPR029062">
    <property type="entry name" value="Class_I_gatase-like"/>
</dbReference>
<dbReference type="CDD" id="cd05388">
    <property type="entry name" value="CobB_N"/>
    <property type="match status" value="1"/>
</dbReference>
<dbReference type="Gene3D" id="3.40.50.880">
    <property type="match status" value="1"/>
</dbReference>
<dbReference type="NCBIfam" id="TIGR00379">
    <property type="entry name" value="cobB"/>
    <property type="match status" value="1"/>
</dbReference>
<dbReference type="PANTHER" id="PTHR43873:SF1">
    <property type="entry name" value="COBYRINATE A,C-DIAMIDE SYNTHASE"/>
    <property type="match status" value="1"/>
</dbReference>
<dbReference type="InterPro" id="IPR011698">
    <property type="entry name" value="GATase_3"/>
</dbReference>
<comment type="cofactor">
    <cofactor evidence="1 7">
        <name>Mg(2+)</name>
        <dbReference type="ChEBI" id="CHEBI:18420"/>
    </cofactor>
</comment>
<dbReference type="SUPFAM" id="SSF52540">
    <property type="entry name" value="P-loop containing nucleoside triphosphate hydrolases"/>
    <property type="match status" value="1"/>
</dbReference>
<keyword evidence="5 7" id="KW-0460">Magnesium</keyword>
<dbReference type="OrthoDB" id="9764035at2"/>
<gene>
    <name evidence="7" type="primary">cbiA</name>
    <name evidence="10" type="ORF">QX51_00300</name>
</gene>
<organism evidence="10 11">
    <name type="scientific">Terrisporobacter othiniensis</name>
    <dbReference type="NCBI Taxonomy" id="1577792"/>
    <lineage>
        <taxon>Bacteria</taxon>
        <taxon>Bacillati</taxon>
        <taxon>Bacillota</taxon>
        <taxon>Clostridia</taxon>
        <taxon>Peptostreptococcales</taxon>
        <taxon>Peptostreptococcaceae</taxon>
        <taxon>Terrisporobacter</taxon>
    </lineage>
</organism>
<reference evidence="10 11" key="1">
    <citation type="submission" date="2014-12" db="EMBL/GenBank/DDBJ databases">
        <title>Draft genome sequence of Terrisporobacter sp. 08-306576, isolated from the blood culture of a bacteremia patient.</title>
        <authorList>
            <person name="Lund L.C."/>
            <person name="Sydenham T.V."/>
            <person name="Hogh S.V."/>
            <person name="Skov M.N."/>
            <person name="Kemp M."/>
            <person name="Justesen U.S."/>
        </authorList>
    </citation>
    <scope>NUCLEOTIDE SEQUENCE [LARGE SCALE GENOMIC DNA]</scope>
    <source>
        <strain evidence="10 11">08-306576</strain>
    </source>
</reference>
<sequence>MKKILIAGTNSGVGKTTISLGIMQALTKRNLKVQPYKVGPDYIDPSYHTFITGRYSRNLDSYMLEDEKIKCIVKNSSKDADISVVEGVMGLYDGYGVDLDDCTSSYTSKLLKMPVILVINAKAMATSAAAMVLGYKMLDRNVNIAGVITNNVKSESHYSTLKEAIEKYTGVEVLGYFPPNKEFSLESRHLGLIPSVEMDSLKAKFDNLADEIEKYINIDRIIEISETEEFDTSFELGDFIENNKVNNKTIAIAYDKAFNFYYRENIELFEKLGMNIEYFSPISDKKLPKCDYVYIGGGFPEIFAKELDENKEIRYSIMNAHINKIPIYAECGGLMYLGEKLEDQNKDIYNMVGIFKGCSKMTSSLKRFGYCFGEAKTDTILAKKGEIIKGHEFHHSVFESEEECAYYMRKLKNDKVIDEWKGGYSKGNTLATYLHTHFYNNLDCIANFIERGRE</sequence>
<dbReference type="Proteomes" id="UP000031189">
    <property type="component" value="Unassembled WGS sequence"/>
</dbReference>
<accession>A0A0B3W8Z9</accession>
<dbReference type="HAMAP" id="MF_00027">
    <property type="entry name" value="CobB_CbiA"/>
    <property type="match status" value="1"/>
</dbReference>
<dbReference type="Gene3D" id="3.40.50.300">
    <property type="entry name" value="P-loop containing nucleotide triphosphate hydrolases"/>
    <property type="match status" value="2"/>
</dbReference>
<dbReference type="EC" id="6.3.5.11" evidence="7"/>
<comment type="similarity">
    <text evidence="7">Belongs to the CobB/CbiA family.</text>
</comment>
<dbReference type="STRING" id="1577792.QX51_00300"/>
<dbReference type="NCBIfam" id="NF002204">
    <property type="entry name" value="PRK01077.1"/>
    <property type="match status" value="1"/>
</dbReference>
<dbReference type="GO" id="GO:0009236">
    <property type="term" value="P:cobalamin biosynthetic process"/>
    <property type="evidence" value="ECO:0007669"/>
    <property type="project" value="UniProtKB-UniRule"/>
</dbReference>
<evidence type="ECO:0000259" key="9">
    <source>
        <dbReference type="Pfam" id="PF07685"/>
    </source>
</evidence>
<comment type="pathway">
    <text evidence="7">Cofactor biosynthesis; adenosylcobalamin biosynthesis; cob(II)yrinate a,c-diamide from sirohydrochlorin (anaerobic route): step 10/10.</text>
</comment>
<feature type="domain" description="CobQ/CobB/MinD/ParA nucleotide binding" evidence="8">
    <location>
        <begin position="4"/>
        <end position="189"/>
    </location>
</feature>
<dbReference type="Pfam" id="PF01656">
    <property type="entry name" value="CbiA"/>
    <property type="match status" value="1"/>
</dbReference>
<keyword evidence="3 7" id="KW-0547">Nucleotide-binding</keyword>
<dbReference type="CDD" id="cd03130">
    <property type="entry name" value="GATase1_CobB"/>
    <property type="match status" value="1"/>
</dbReference>
<comment type="domain">
    <text evidence="7">Comprises of two domains. The C-terminal domain contains the binding site for glutamine and catalyzes the hydrolysis of this substrate to glutamate and ammonia. The N-terminal domain is anticipated to bind ATP and cobyrinate and catalyzes the ultimate synthesis of the diamide product. The ammonia produced via the glutaminase domain is probably translocated to the adjacent domain via a molecular tunnel, where it reacts with an activated intermediate.</text>
</comment>
<evidence type="ECO:0000256" key="5">
    <source>
        <dbReference type="ARBA" id="ARBA00022842"/>
    </source>
</evidence>
<keyword evidence="7" id="KW-0169">Cobalamin biosynthesis</keyword>
<keyword evidence="11" id="KW-1185">Reference proteome</keyword>
<dbReference type="GO" id="GO:0042242">
    <property type="term" value="F:cobyrinic acid a,c-diamide synthase activity"/>
    <property type="evidence" value="ECO:0007669"/>
    <property type="project" value="UniProtKB-UniRule"/>
</dbReference>
<dbReference type="Pfam" id="PF07685">
    <property type="entry name" value="GATase_3"/>
    <property type="match status" value="1"/>
</dbReference>
<name>A0A0B3W8Z9_9FIRM</name>
<comment type="catalytic activity">
    <reaction evidence="7">
        <text>cob(II)yrinate + 2 L-glutamine + 2 ATP + 2 H2O = cob(II)yrinate a,c diamide + 2 L-glutamate + 2 ADP + 2 phosphate + 2 H(+)</text>
        <dbReference type="Rhea" id="RHEA:26289"/>
        <dbReference type="ChEBI" id="CHEBI:15377"/>
        <dbReference type="ChEBI" id="CHEBI:15378"/>
        <dbReference type="ChEBI" id="CHEBI:29985"/>
        <dbReference type="ChEBI" id="CHEBI:30616"/>
        <dbReference type="ChEBI" id="CHEBI:43474"/>
        <dbReference type="ChEBI" id="CHEBI:58359"/>
        <dbReference type="ChEBI" id="CHEBI:58537"/>
        <dbReference type="ChEBI" id="CHEBI:58894"/>
        <dbReference type="ChEBI" id="CHEBI:456216"/>
        <dbReference type="EC" id="6.3.5.11"/>
    </reaction>
</comment>
<dbReference type="PROSITE" id="PS51274">
    <property type="entry name" value="GATASE_COBBQ"/>
    <property type="match status" value="1"/>
</dbReference>
<dbReference type="RefSeq" id="WP_039677898.1">
    <property type="nucleotide sequence ID" value="NZ_JWHR01000003.1"/>
</dbReference>
<dbReference type="EMBL" id="JWHR01000003">
    <property type="protein sequence ID" value="KHS58882.1"/>
    <property type="molecule type" value="Genomic_DNA"/>
</dbReference>
<dbReference type="InterPro" id="IPR002586">
    <property type="entry name" value="CobQ/CobB/MinD/ParA_Nub-bd_dom"/>
</dbReference>
<comment type="miscellaneous">
    <text evidence="7">The a and c carboxylates of cobyrinate are activated for nucleophilic attack via formation of a phosphorylated intermediate by ATP. CbiA catalyzes first the amidation of the c-carboxylate, and then that of the a-carboxylate.</text>
</comment>
<evidence type="ECO:0000256" key="2">
    <source>
        <dbReference type="ARBA" id="ARBA00022598"/>
    </source>
</evidence>
<evidence type="ECO:0000256" key="4">
    <source>
        <dbReference type="ARBA" id="ARBA00022840"/>
    </source>
</evidence>
<dbReference type="SUPFAM" id="SSF52317">
    <property type="entry name" value="Class I glutamine amidotransferase-like"/>
    <property type="match status" value="1"/>
</dbReference>
<evidence type="ECO:0000313" key="10">
    <source>
        <dbReference type="EMBL" id="KHS58882.1"/>
    </source>
</evidence>
<feature type="site" description="Increases nucleophilicity of active site Cys" evidence="7">
    <location>
        <position position="435"/>
    </location>
</feature>
<proteinExistence type="inferred from homology"/>
<protein>
    <recommendedName>
        <fullName evidence="7">Cobyrinate a,c-diamide synthase</fullName>
        <ecNumber evidence="7">6.3.5.11</ecNumber>
    </recommendedName>
    <alternativeName>
        <fullName evidence="7">Cobyrinic acid a,c-diamide synthetase</fullName>
    </alternativeName>
</protein>
<evidence type="ECO:0000256" key="6">
    <source>
        <dbReference type="ARBA" id="ARBA00022962"/>
    </source>
</evidence>
<dbReference type="AlphaFoldDB" id="A0A0B3W8Z9"/>
<comment type="caution">
    <text evidence="10">The sequence shown here is derived from an EMBL/GenBank/DDBJ whole genome shotgun (WGS) entry which is preliminary data.</text>
</comment>
<dbReference type="GO" id="GO:0005524">
    <property type="term" value="F:ATP binding"/>
    <property type="evidence" value="ECO:0007669"/>
    <property type="project" value="UniProtKB-UniRule"/>
</dbReference>
<evidence type="ECO:0000313" key="11">
    <source>
        <dbReference type="Proteomes" id="UP000031189"/>
    </source>
</evidence>
<dbReference type="InterPro" id="IPR004484">
    <property type="entry name" value="CbiA/CobB_synth"/>
</dbReference>
<evidence type="ECO:0000256" key="1">
    <source>
        <dbReference type="ARBA" id="ARBA00001946"/>
    </source>
</evidence>
<evidence type="ECO:0000259" key="8">
    <source>
        <dbReference type="Pfam" id="PF01656"/>
    </source>
</evidence>
<keyword evidence="2 7" id="KW-0436">Ligase</keyword>
<keyword evidence="6 7" id="KW-0315">Glutamine amidotransferase</keyword>
<evidence type="ECO:0000256" key="7">
    <source>
        <dbReference type="HAMAP-Rule" id="MF_00027"/>
    </source>
</evidence>